<evidence type="ECO:0000259" key="3">
    <source>
        <dbReference type="PROSITE" id="PS51178"/>
    </source>
</evidence>
<dbReference type="GeneID" id="10823095"/>
<dbReference type="OrthoDB" id="137614at2157"/>
<feature type="domain" description="PASTA" evidence="3">
    <location>
        <begin position="181"/>
        <end position="247"/>
    </location>
</feature>
<dbReference type="Gene3D" id="3.40.50.300">
    <property type="entry name" value="P-loop containing nucleotide triphosphate hydrolases"/>
    <property type="match status" value="1"/>
</dbReference>
<dbReference type="InterPro" id="IPR005543">
    <property type="entry name" value="PASTA_dom"/>
</dbReference>
<dbReference type="CDD" id="cd06577">
    <property type="entry name" value="PASTA_pknB"/>
    <property type="match status" value="2"/>
</dbReference>
<name>F7XNU2_METZD</name>
<sequence length="357" mass="40113">MSDIRELRQNIERLTSSANTVLRRQSYDQILKNIENIESELNTSRKEIEIKNRELEQLKKENMDLKHDYTSISRRVEEITKEKAETEKKLEQLSRTRYELSSSNLVKAFRDSIENMEMSLSTESSKKDYHVSSMNIRLKTNIAVRDEEISFQLPKADDVIPPGNLSEIEFSITSLSKDSVFSDYVDVPDVVGMNLDIAQSKLENAGFAIGEILETESELAQGTVISQIPSGNSVAKPGEPVDLVISKIRMVEVPNVVGMNLKSARRILKEGRLDAGKITEREDSSNTGTVLNQSVSPGEHVDTGSNIDLDVAVSEKKMNGKIIGKDVNDSDVKENIRNSERILSGDHIKNKFHSFKK</sequence>
<reference evidence="4 5" key="1">
    <citation type="submission" date="2010-07" db="EMBL/GenBank/DDBJ databases">
        <title>The complete genome of Methanosalsum zhilinae DSM 4017.</title>
        <authorList>
            <consortium name="US DOE Joint Genome Institute (JGI-PGF)"/>
            <person name="Lucas S."/>
            <person name="Copeland A."/>
            <person name="Lapidus A."/>
            <person name="Glavina del Rio T."/>
            <person name="Dalin E."/>
            <person name="Tice H."/>
            <person name="Bruce D."/>
            <person name="Goodwin L."/>
            <person name="Pitluck S."/>
            <person name="Kyrpides N."/>
            <person name="Mavromatis K."/>
            <person name="Ovchinnikova G."/>
            <person name="Daligault H."/>
            <person name="Detter J.C."/>
            <person name="Han C."/>
            <person name="Tapia R."/>
            <person name="Larimer F."/>
            <person name="Land M."/>
            <person name="Hauser L."/>
            <person name="Markowitz V."/>
            <person name="Cheng J.-F."/>
            <person name="Hugenholtz P."/>
            <person name="Woyke T."/>
            <person name="Wu D."/>
            <person name="Spring S."/>
            <person name="Schueler E."/>
            <person name="Brambilla E."/>
            <person name="Klenk H.-P."/>
            <person name="Eisen J.A."/>
        </authorList>
    </citation>
    <scope>NUCLEOTIDE SEQUENCE [LARGE SCALE GENOMIC DNA]</scope>
    <source>
        <strain evidence="5">DSM 4017 / NBRC 107636 / OCM 62 / WeN5</strain>
    </source>
</reference>
<dbReference type="SMART" id="SM00740">
    <property type="entry name" value="PASTA"/>
    <property type="match status" value="2"/>
</dbReference>
<evidence type="ECO:0000313" key="4">
    <source>
        <dbReference type="EMBL" id="AEH61298.1"/>
    </source>
</evidence>
<organism evidence="4 5">
    <name type="scientific">Methanosalsum zhilinae (strain DSM 4017 / NBRC 107636 / OCM 62 / WeN5)</name>
    <name type="common">Methanohalophilus zhilinae</name>
    <dbReference type="NCBI Taxonomy" id="679901"/>
    <lineage>
        <taxon>Archaea</taxon>
        <taxon>Methanobacteriati</taxon>
        <taxon>Methanobacteriota</taxon>
        <taxon>Stenosarchaea group</taxon>
        <taxon>Methanomicrobia</taxon>
        <taxon>Methanosarcinales</taxon>
        <taxon>Methanosarcinaceae</taxon>
        <taxon>Methanosalsum</taxon>
    </lineage>
</organism>
<keyword evidence="5" id="KW-1185">Reference proteome</keyword>
<evidence type="ECO:0000313" key="5">
    <source>
        <dbReference type="Proteomes" id="UP000006622"/>
    </source>
</evidence>
<dbReference type="KEGG" id="mzh:Mzhil_1458"/>
<accession>F7XNU2</accession>
<feature type="region of interest" description="Disordered" evidence="2">
    <location>
        <begin position="281"/>
        <end position="303"/>
    </location>
</feature>
<proteinExistence type="predicted"/>
<dbReference type="HOGENOM" id="CLU_775265_0_0_2"/>
<dbReference type="Proteomes" id="UP000006622">
    <property type="component" value="Chromosome"/>
</dbReference>
<protein>
    <submittedName>
        <fullName evidence="4">PASTA domain containing protein</fullName>
    </submittedName>
</protein>
<feature type="coiled-coil region" evidence="1">
    <location>
        <begin position="4"/>
        <end position="96"/>
    </location>
</feature>
<dbReference type="Gene3D" id="3.30.10.20">
    <property type="match status" value="2"/>
</dbReference>
<dbReference type="PROSITE" id="PS51178">
    <property type="entry name" value="PASTA"/>
    <property type="match status" value="2"/>
</dbReference>
<feature type="compositionally biased region" description="Polar residues" evidence="2">
    <location>
        <begin position="285"/>
        <end position="296"/>
    </location>
</feature>
<dbReference type="Pfam" id="PF03793">
    <property type="entry name" value="PASTA"/>
    <property type="match status" value="2"/>
</dbReference>
<gene>
    <name evidence="4" type="ordered locus">Mzhil_1458</name>
</gene>
<evidence type="ECO:0000256" key="1">
    <source>
        <dbReference type="SAM" id="Coils"/>
    </source>
</evidence>
<evidence type="ECO:0000256" key="2">
    <source>
        <dbReference type="SAM" id="MobiDB-lite"/>
    </source>
</evidence>
<dbReference type="STRING" id="679901.Mzhil_1458"/>
<feature type="domain" description="PASTA" evidence="3">
    <location>
        <begin position="249"/>
        <end position="313"/>
    </location>
</feature>
<keyword evidence="1" id="KW-0175">Coiled coil</keyword>
<dbReference type="EMBL" id="CP002101">
    <property type="protein sequence ID" value="AEH61298.1"/>
    <property type="molecule type" value="Genomic_DNA"/>
</dbReference>
<dbReference type="RefSeq" id="WP_013898735.1">
    <property type="nucleotide sequence ID" value="NC_015676.1"/>
</dbReference>
<dbReference type="InterPro" id="IPR027417">
    <property type="entry name" value="P-loop_NTPase"/>
</dbReference>
<dbReference type="AlphaFoldDB" id="F7XNU2"/>